<proteinExistence type="predicted"/>
<name>A0A1G2K878_9BACT</name>
<dbReference type="EMBL" id="MHQD01000034">
    <property type="protein sequence ID" value="OGZ95413.1"/>
    <property type="molecule type" value="Genomic_DNA"/>
</dbReference>
<accession>A0A1G2K878</accession>
<gene>
    <name evidence="2" type="ORF">A2847_01485</name>
</gene>
<sequence length="169" mass="19575">MEEKKLFKVVITAIVVKDGRYFDDAQYRYLVLQRSPDEKKFPSRWTVPGGKLTTEDYTHLKKDTPDYWYNVLERTLRREVKEEAGIEITNIRYVTSLADAREGDDPSLVISCLAQYASGDVRLDKSMVRHRWVALEEAKSIDLIEGIFEEIQIAEQVLNGGSAREWSKE</sequence>
<dbReference type="InterPro" id="IPR000086">
    <property type="entry name" value="NUDIX_hydrolase_dom"/>
</dbReference>
<organism evidence="2 3">
    <name type="scientific">Candidatus Sungbacteria bacterium RIFCSPHIGHO2_01_FULL_50_25</name>
    <dbReference type="NCBI Taxonomy" id="1802265"/>
    <lineage>
        <taxon>Bacteria</taxon>
        <taxon>Candidatus Sungiibacteriota</taxon>
    </lineage>
</organism>
<dbReference type="SUPFAM" id="SSF55811">
    <property type="entry name" value="Nudix"/>
    <property type="match status" value="1"/>
</dbReference>
<dbReference type="InterPro" id="IPR015797">
    <property type="entry name" value="NUDIX_hydrolase-like_dom_sf"/>
</dbReference>
<evidence type="ECO:0000313" key="2">
    <source>
        <dbReference type="EMBL" id="OGZ95413.1"/>
    </source>
</evidence>
<evidence type="ECO:0000259" key="1">
    <source>
        <dbReference type="PROSITE" id="PS51462"/>
    </source>
</evidence>
<dbReference type="Pfam" id="PF00293">
    <property type="entry name" value="NUDIX"/>
    <property type="match status" value="1"/>
</dbReference>
<protein>
    <recommendedName>
        <fullName evidence="1">Nudix hydrolase domain-containing protein</fullName>
    </recommendedName>
</protein>
<dbReference type="AlphaFoldDB" id="A0A1G2K878"/>
<dbReference type="Gene3D" id="3.90.79.10">
    <property type="entry name" value="Nucleoside Triphosphate Pyrophosphohydrolase"/>
    <property type="match status" value="1"/>
</dbReference>
<dbReference type="Proteomes" id="UP000178574">
    <property type="component" value="Unassembled WGS sequence"/>
</dbReference>
<dbReference type="PROSITE" id="PS51462">
    <property type="entry name" value="NUDIX"/>
    <property type="match status" value="1"/>
</dbReference>
<comment type="caution">
    <text evidence="2">The sequence shown here is derived from an EMBL/GenBank/DDBJ whole genome shotgun (WGS) entry which is preliminary data.</text>
</comment>
<feature type="domain" description="Nudix hydrolase" evidence="1">
    <location>
        <begin position="5"/>
        <end position="159"/>
    </location>
</feature>
<reference evidence="2 3" key="1">
    <citation type="journal article" date="2016" name="Nat. Commun.">
        <title>Thousands of microbial genomes shed light on interconnected biogeochemical processes in an aquifer system.</title>
        <authorList>
            <person name="Anantharaman K."/>
            <person name="Brown C.T."/>
            <person name="Hug L.A."/>
            <person name="Sharon I."/>
            <person name="Castelle C.J."/>
            <person name="Probst A.J."/>
            <person name="Thomas B.C."/>
            <person name="Singh A."/>
            <person name="Wilkins M.J."/>
            <person name="Karaoz U."/>
            <person name="Brodie E.L."/>
            <person name="Williams K.H."/>
            <person name="Hubbard S.S."/>
            <person name="Banfield J.F."/>
        </authorList>
    </citation>
    <scope>NUCLEOTIDE SEQUENCE [LARGE SCALE GENOMIC DNA]</scope>
</reference>
<evidence type="ECO:0000313" key="3">
    <source>
        <dbReference type="Proteomes" id="UP000178574"/>
    </source>
</evidence>